<dbReference type="Proteomes" id="UP000198555">
    <property type="component" value="Unassembled WGS sequence"/>
</dbReference>
<gene>
    <name evidence="2" type="ORF">SAMN05421793_11345</name>
</gene>
<accession>A0A1H6J8I2</accession>
<proteinExistence type="predicted"/>
<evidence type="ECO:0000313" key="3">
    <source>
        <dbReference type="Proteomes" id="UP000198555"/>
    </source>
</evidence>
<reference evidence="3" key="1">
    <citation type="submission" date="2016-10" db="EMBL/GenBank/DDBJ databases">
        <authorList>
            <person name="Varghese N."/>
            <person name="Submissions S."/>
        </authorList>
    </citation>
    <scope>NUCLEOTIDE SEQUENCE [LARGE SCALE GENOMIC DNA]</scope>
    <source>
        <strain evidence="3">DSM 19326</strain>
    </source>
</reference>
<sequence>MKNILFKFKKLPGDLLRGTSTLQLPDPEKDLDTFLVQFLPLYQTDNTVSYVNDLYKLLDDDFQDDDDLIKFINYIGGEKSKEEIKNEIKAIENELIAKAYKNFYQLILENKIEIITDAEK</sequence>
<name>A0A1H6J8I2_9FLAO</name>
<keyword evidence="1" id="KW-0175">Coiled coil</keyword>
<dbReference type="EMBL" id="FNWX01000013">
    <property type="protein sequence ID" value="SEH58361.1"/>
    <property type="molecule type" value="Genomic_DNA"/>
</dbReference>
<keyword evidence="3" id="KW-1185">Reference proteome</keyword>
<dbReference type="STRING" id="420404.SAMN05421793_11345"/>
<organism evidence="2 3">
    <name type="scientific">Epilithonimonas hominis</name>
    <dbReference type="NCBI Taxonomy" id="420404"/>
    <lineage>
        <taxon>Bacteria</taxon>
        <taxon>Pseudomonadati</taxon>
        <taxon>Bacteroidota</taxon>
        <taxon>Flavobacteriia</taxon>
        <taxon>Flavobacteriales</taxon>
        <taxon>Weeksellaceae</taxon>
        <taxon>Chryseobacterium group</taxon>
        <taxon>Epilithonimonas</taxon>
    </lineage>
</organism>
<protein>
    <submittedName>
        <fullName evidence="2">Uncharacterized protein</fullName>
    </submittedName>
</protein>
<dbReference type="RefSeq" id="WP_089769495.1">
    <property type="nucleotide sequence ID" value="NZ_DAMACK010000011.1"/>
</dbReference>
<evidence type="ECO:0000256" key="1">
    <source>
        <dbReference type="SAM" id="Coils"/>
    </source>
</evidence>
<feature type="coiled-coil region" evidence="1">
    <location>
        <begin position="74"/>
        <end position="101"/>
    </location>
</feature>
<evidence type="ECO:0000313" key="2">
    <source>
        <dbReference type="EMBL" id="SEH58361.1"/>
    </source>
</evidence>
<dbReference type="AlphaFoldDB" id="A0A1H6J8I2"/>